<feature type="signal peptide" evidence="2">
    <location>
        <begin position="1"/>
        <end position="19"/>
    </location>
</feature>
<dbReference type="CDD" id="cd01951">
    <property type="entry name" value="lectin_L-type"/>
    <property type="match status" value="1"/>
</dbReference>
<keyword evidence="5" id="KW-1185">Reference proteome</keyword>
<keyword evidence="2" id="KW-0732">Signal</keyword>
<dbReference type="InterPro" id="IPR003961">
    <property type="entry name" value="FN3_dom"/>
</dbReference>
<sequence length="897" mass="97541">MLLVAGAVMLVGVARPAVAAEMVADDHVAVHWDFLDGPEGWAQATWKEMGAQIVVEGGELRGRVHGQAPQGGPHFDSPMFDLDVDDKYVVGMRIKAGGTVPRQGSVQLRLFEPTTFDVDFQSMPTGFGGGADAIVTVPFSSMVSPDGKFHIAYAPIHEKVRGHVVQMRVFPLSNVARPQEELDSWSTFDVDWIKLIKVPTILKVEGCINKYFDEDPLPLSQHLERRAEDNELVWRGGHANGTNAMVTEEHSINADNHQFQVTTFAAEDHSFAFATTFNCPRAGLGWRIRVSGRNFGHNVDTRQVDNVDTVFVDGQPCTDVEVLDVQGALECTLPPTTKVQDVDRVLVRVLQPEHRALLDERAFLSYEVAGPQMPAPQISNIGSHALDLSWDPPELMWDAATVTGYRITVLEQQVDKFFLSNEPLSPSQIGPFEPIQVVVVGNVTMTTIANLLPMHVYRFVIESLVEDQRHADLVELDLYGRRAAIPHAVASVPSSETASVSTLGEDIRFALFSANMTLSHGAVDSRSTVGPSGNAHGEGHFGLNLVGNAHIEHCNVSSRCCDRDGDGICALECRVLQDPSIDALNMEADRGVSSNAGDGSGNHQVGPPANPALVNDLPTCGGALRLTGSHPRSSGAAWYPRPMNVREGFEAEFAFRLSNPSLVCKIMDDVATHCRSRGADGIAFVVQNDDPFALGAGGMGLGYEGMENALAIEFDTFFNPEKGDAYENHVGVMTRGWREPVSSSHTFELGGAAALPDLANQVIRVKVVYEPTISPDALFSDSFVVSPHTSLFMTGHNPNPGEEDNQGRAEYLADSFGVSLEDDLHPRDWFTGVGLLQVFVQDLTTPLFSTALNLDATLRLQSGRAFLGFTAATGDSFWQTHDLLDWTFRSSRTSPVP</sequence>
<dbReference type="Pfam" id="PF00139">
    <property type="entry name" value="Lectin_legB"/>
    <property type="match status" value="1"/>
</dbReference>
<dbReference type="Proteomes" id="UP001642464">
    <property type="component" value="Unassembled WGS sequence"/>
</dbReference>
<dbReference type="EMBL" id="CAXAMM010015842">
    <property type="protein sequence ID" value="CAK9037332.1"/>
    <property type="molecule type" value="Genomic_DNA"/>
</dbReference>
<dbReference type="InterPro" id="IPR013320">
    <property type="entry name" value="ConA-like_dom_sf"/>
</dbReference>
<feature type="domain" description="Legume lectin" evidence="3">
    <location>
        <begin position="621"/>
        <end position="735"/>
    </location>
</feature>
<protein>
    <recommendedName>
        <fullName evidence="3">Legume lectin domain-containing protein</fullName>
    </recommendedName>
</protein>
<name>A0ABP0LDT7_9DINO</name>
<dbReference type="PANTHER" id="PTHR12223">
    <property type="entry name" value="VESICULAR MANNOSE-BINDING LECTIN"/>
    <property type="match status" value="1"/>
</dbReference>
<dbReference type="Gene3D" id="2.60.40.10">
    <property type="entry name" value="Immunoglobulins"/>
    <property type="match status" value="1"/>
</dbReference>
<dbReference type="InterPro" id="IPR001220">
    <property type="entry name" value="Legume_lectin_dom"/>
</dbReference>
<dbReference type="InterPro" id="IPR051136">
    <property type="entry name" value="Intracellular_Lectin-GPT"/>
</dbReference>
<organism evidence="4 5">
    <name type="scientific">Durusdinium trenchii</name>
    <dbReference type="NCBI Taxonomy" id="1381693"/>
    <lineage>
        <taxon>Eukaryota</taxon>
        <taxon>Sar</taxon>
        <taxon>Alveolata</taxon>
        <taxon>Dinophyceae</taxon>
        <taxon>Suessiales</taxon>
        <taxon>Symbiodiniaceae</taxon>
        <taxon>Durusdinium</taxon>
    </lineage>
</organism>
<comment type="caution">
    <text evidence="4">The sequence shown here is derived from an EMBL/GenBank/DDBJ whole genome shotgun (WGS) entry which is preliminary data.</text>
</comment>
<dbReference type="InterPro" id="IPR013783">
    <property type="entry name" value="Ig-like_fold"/>
</dbReference>
<dbReference type="PANTHER" id="PTHR12223:SF19">
    <property type="entry name" value="LEGUME LECTIN DOMAIN-CONTAINING PROTEIN"/>
    <property type="match status" value="1"/>
</dbReference>
<evidence type="ECO:0000256" key="1">
    <source>
        <dbReference type="ARBA" id="ARBA00022734"/>
    </source>
</evidence>
<evidence type="ECO:0000259" key="3">
    <source>
        <dbReference type="Pfam" id="PF00139"/>
    </source>
</evidence>
<dbReference type="SUPFAM" id="SSF49265">
    <property type="entry name" value="Fibronectin type III"/>
    <property type="match status" value="1"/>
</dbReference>
<dbReference type="SUPFAM" id="SSF49899">
    <property type="entry name" value="Concanavalin A-like lectins/glucanases"/>
    <property type="match status" value="1"/>
</dbReference>
<dbReference type="InterPro" id="IPR056573">
    <property type="entry name" value="Lectin_L-type_dom"/>
</dbReference>
<feature type="chain" id="PRO_5047082352" description="Legume lectin domain-containing protein" evidence="2">
    <location>
        <begin position="20"/>
        <end position="897"/>
    </location>
</feature>
<dbReference type="InterPro" id="IPR036116">
    <property type="entry name" value="FN3_sf"/>
</dbReference>
<dbReference type="Gene3D" id="2.60.120.200">
    <property type="match status" value="1"/>
</dbReference>
<accession>A0ABP0LDT7</accession>
<evidence type="ECO:0000256" key="2">
    <source>
        <dbReference type="SAM" id="SignalP"/>
    </source>
</evidence>
<gene>
    <name evidence="4" type="ORF">SCF082_LOCUS22099</name>
</gene>
<evidence type="ECO:0000313" key="5">
    <source>
        <dbReference type="Proteomes" id="UP001642464"/>
    </source>
</evidence>
<dbReference type="CDD" id="cd00063">
    <property type="entry name" value="FN3"/>
    <property type="match status" value="1"/>
</dbReference>
<reference evidence="4 5" key="1">
    <citation type="submission" date="2024-02" db="EMBL/GenBank/DDBJ databases">
        <authorList>
            <person name="Chen Y."/>
            <person name="Shah S."/>
            <person name="Dougan E. K."/>
            <person name="Thang M."/>
            <person name="Chan C."/>
        </authorList>
    </citation>
    <scope>NUCLEOTIDE SEQUENCE [LARGE SCALE GENOMIC DNA]</scope>
</reference>
<evidence type="ECO:0000313" key="4">
    <source>
        <dbReference type="EMBL" id="CAK9037332.1"/>
    </source>
</evidence>
<keyword evidence="1" id="KW-0430">Lectin</keyword>
<proteinExistence type="predicted"/>